<organism evidence="11 12">
    <name type="scientific">Paraburkholderia strydomiana</name>
    <dbReference type="NCBI Taxonomy" id="1245417"/>
    <lineage>
        <taxon>Bacteria</taxon>
        <taxon>Pseudomonadati</taxon>
        <taxon>Pseudomonadota</taxon>
        <taxon>Betaproteobacteria</taxon>
        <taxon>Burkholderiales</taxon>
        <taxon>Burkholderiaceae</taxon>
        <taxon>Paraburkholderia</taxon>
    </lineage>
</organism>
<name>A0ABW9EDQ1_9BURK</name>
<proteinExistence type="inferred from homology"/>
<evidence type="ECO:0000256" key="9">
    <source>
        <dbReference type="SAM" id="Phobius"/>
    </source>
</evidence>
<dbReference type="EMBL" id="JAQQCL010000010">
    <property type="protein sequence ID" value="MFM0717704.1"/>
    <property type="molecule type" value="Genomic_DNA"/>
</dbReference>
<dbReference type="InterPro" id="IPR004089">
    <property type="entry name" value="MCPsignal_dom"/>
</dbReference>
<dbReference type="SMART" id="SM00283">
    <property type="entry name" value="MA"/>
    <property type="match status" value="1"/>
</dbReference>
<keyword evidence="2" id="KW-1003">Cell membrane</keyword>
<keyword evidence="4 9" id="KW-0812">Transmembrane</keyword>
<keyword evidence="5 9" id="KW-1133">Transmembrane helix</keyword>
<dbReference type="SUPFAM" id="SSF58104">
    <property type="entry name" value="Methyl-accepting chemotaxis protein (MCP) signaling domain"/>
    <property type="match status" value="1"/>
</dbReference>
<dbReference type="CDD" id="cd12912">
    <property type="entry name" value="PDC2_MCP_like"/>
    <property type="match status" value="1"/>
</dbReference>
<evidence type="ECO:0000256" key="2">
    <source>
        <dbReference type="ARBA" id="ARBA00022475"/>
    </source>
</evidence>
<dbReference type="SMART" id="SM01049">
    <property type="entry name" value="Cache_2"/>
    <property type="match status" value="1"/>
</dbReference>
<comment type="similarity">
    <text evidence="7">Belongs to the methyl-accepting chemotaxis (MCP) protein family.</text>
</comment>
<dbReference type="PROSITE" id="PS50111">
    <property type="entry name" value="CHEMOTAXIS_TRANSDUC_2"/>
    <property type="match status" value="1"/>
</dbReference>
<evidence type="ECO:0000256" key="7">
    <source>
        <dbReference type="ARBA" id="ARBA00029447"/>
    </source>
</evidence>
<evidence type="ECO:0000256" key="8">
    <source>
        <dbReference type="PROSITE-ProRule" id="PRU00284"/>
    </source>
</evidence>
<evidence type="ECO:0000256" key="6">
    <source>
        <dbReference type="ARBA" id="ARBA00023136"/>
    </source>
</evidence>
<dbReference type="InterPro" id="IPR033480">
    <property type="entry name" value="sCache_2"/>
</dbReference>
<accession>A0ABW9EDQ1</accession>
<sequence>MLGKLLRHPTEFIRFNHATGEELIVSRLSLNAKLWAALAVMWVGLLLLAGSAVIESRSTMLAERKATIRSVVETASAIVSDLAAQADRHEITVDEAKKQAMARLKAMRYGKGGYVFILDSHPTVLMHPTLPDLLNKDVSQAKDPDGKLLFVEQVRAAQTNGEGYAEFVGRVPNGSGYKYETKLAFVKQFKPWDWYIDSGLYLTDVSDSFYEKLLEYLLIVLGIGSVVSAAMLLISRSVRRSLGGEPSLAARIATQIASGDLSATVVTAPTDRSSMLYSMKQMQEQLTSTIGKIIVSTDAIATATNQIAAGTTDLSQRTEEQAASLEQTASSMEQLTGAVQHNAENARQATSIADTASRVAQRGGEVVGRVVETMRGISGSSAQVAEIITVIEGIAFQTNILALNAAVEAARAGEQGRGFAVVAGEVRALAQRSATAAKEIKQLISESVSRVDAGSKLVEEAGSTIEEVVASVSRVTAIMSEISAASAEQSTGIGQVNQAVSQMDHVTQQNAALVEEATATAQMMAEQAQLLRHAVAVFKVKGDSATREANTAAPRHGPAVPDMALNRLAATRF</sequence>
<evidence type="ECO:0000256" key="1">
    <source>
        <dbReference type="ARBA" id="ARBA00004651"/>
    </source>
</evidence>
<keyword evidence="6 9" id="KW-0472">Membrane</keyword>
<dbReference type="PANTHER" id="PTHR43531">
    <property type="entry name" value="PROTEIN ICFG"/>
    <property type="match status" value="1"/>
</dbReference>
<evidence type="ECO:0000256" key="3">
    <source>
        <dbReference type="ARBA" id="ARBA00022481"/>
    </source>
</evidence>
<gene>
    <name evidence="11" type="ORF">PQQ73_15325</name>
</gene>
<dbReference type="Gene3D" id="1.10.287.950">
    <property type="entry name" value="Methyl-accepting chemotaxis protein"/>
    <property type="match status" value="1"/>
</dbReference>
<dbReference type="PRINTS" id="PR00260">
    <property type="entry name" value="CHEMTRNSDUCR"/>
</dbReference>
<comment type="caution">
    <text evidence="11">The sequence shown here is derived from an EMBL/GenBank/DDBJ whole genome shotgun (WGS) entry which is preliminary data.</text>
</comment>
<dbReference type="InterPro" id="IPR051310">
    <property type="entry name" value="MCP_chemotaxis"/>
</dbReference>
<keyword evidence="12" id="KW-1185">Reference proteome</keyword>
<evidence type="ECO:0000313" key="11">
    <source>
        <dbReference type="EMBL" id="MFM0717704.1"/>
    </source>
</evidence>
<feature type="domain" description="Methyl-accepting transducer" evidence="10">
    <location>
        <begin position="296"/>
        <end position="525"/>
    </location>
</feature>
<dbReference type="InterPro" id="IPR004090">
    <property type="entry name" value="Chemotax_Me-accpt_rcpt"/>
</dbReference>
<comment type="subcellular location">
    <subcellularLocation>
        <location evidence="1">Cell membrane</location>
        <topology evidence="1">Multi-pass membrane protein</topology>
    </subcellularLocation>
</comment>
<dbReference type="CDD" id="cd11386">
    <property type="entry name" value="MCP_signal"/>
    <property type="match status" value="1"/>
</dbReference>
<reference evidence="11 12" key="1">
    <citation type="journal article" date="2024" name="Chem. Sci.">
        <title>Discovery of megapolipeptins by genome mining of a Burkholderiales bacteria collection.</title>
        <authorList>
            <person name="Paulo B.S."/>
            <person name="Recchia M.J.J."/>
            <person name="Lee S."/>
            <person name="Fergusson C.H."/>
            <person name="Romanowski S.B."/>
            <person name="Hernandez A."/>
            <person name="Krull N."/>
            <person name="Liu D.Y."/>
            <person name="Cavanagh H."/>
            <person name="Bos A."/>
            <person name="Gray C.A."/>
            <person name="Murphy B.T."/>
            <person name="Linington R.G."/>
            <person name="Eustaquio A.S."/>
        </authorList>
    </citation>
    <scope>NUCLEOTIDE SEQUENCE [LARGE SCALE GENOMIC DNA]</scope>
    <source>
        <strain evidence="11 12">RL17-350-BIC-E</strain>
    </source>
</reference>
<keyword evidence="8" id="KW-0807">Transducer</keyword>
<evidence type="ECO:0000259" key="10">
    <source>
        <dbReference type="PROSITE" id="PS50111"/>
    </source>
</evidence>
<feature type="transmembrane region" description="Helical" evidence="9">
    <location>
        <begin position="34"/>
        <end position="54"/>
    </location>
</feature>
<dbReference type="PANTHER" id="PTHR43531:SF14">
    <property type="entry name" value="METHYL-ACCEPTING CHEMOTAXIS PROTEIN I-RELATED"/>
    <property type="match status" value="1"/>
</dbReference>
<evidence type="ECO:0000256" key="4">
    <source>
        <dbReference type="ARBA" id="ARBA00022692"/>
    </source>
</evidence>
<dbReference type="Pfam" id="PF17200">
    <property type="entry name" value="sCache_2"/>
    <property type="match status" value="1"/>
</dbReference>
<evidence type="ECO:0000256" key="5">
    <source>
        <dbReference type="ARBA" id="ARBA00022989"/>
    </source>
</evidence>
<dbReference type="Gene3D" id="3.30.450.20">
    <property type="entry name" value="PAS domain"/>
    <property type="match status" value="1"/>
</dbReference>
<keyword evidence="3" id="KW-0488">Methylation</keyword>
<dbReference type="Pfam" id="PF00015">
    <property type="entry name" value="MCPsignal"/>
    <property type="match status" value="1"/>
</dbReference>
<evidence type="ECO:0000313" key="12">
    <source>
        <dbReference type="Proteomes" id="UP001629392"/>
    </source>
</evidence>
<dbReference type="Proteomes" id="UP001629392">
    <property type="component" value="Unassembled WGS sequence"/>
</dbReference>
<protein>
    <submittedName>
        <fullName evidence="11">Methyl-accepting chemotaxis protein</fullName>
    </submittedName>
</protein>
<feature type="transmembrane region" description="Helical" evidence="9">
    <location>
        <begin position="216"/>
        <end position="234"/>
    </location>
</feature>